<evidence type="ECO:0008006" key="3">
    <source>
        <dbReference type="Google" id="ProtNLM"/>
    </source>
</evidence>
<reference evidence="1 2" key="1">
    <citation type="submission" date="2019-03" db="EMBL/GenBank/DDBJ databases">
        <title>Genomic Encyclopedia of Type Strains, Phase IV (KMG-IV): sequencing the most valuable type-strain genomes for metagenomic binning, comparative biology and taxonomic classification.</title>
        <authorList>
            <person name="Goeker M."/>
        </authorList>
    </citation>
    <scope>NUCLEOTIDE SEQUENCE [LARGE SCALE GENOMIC DNA]</scope>
    <source>
        <strain evidence="1 2">DSM 17974</strain>
    </source>
</reference>
<dbReference type="Proteomes" id="UP000294581">
    <property type="component" value="Unassembled WGS sequence"/>
</dbReference>
<proteinExistence type="predicted"/>
<dbReference type="AlphaFoldDB" id="A0A4R8LTL7"/>
<comment type="caution">
    <text evidence="1">The sequence shown here is derived from an EMBL/GenBank/DDBJ whole genome shotgun (WGS) entry which is preliminary data.</text>
</comment>
<evidence type="ECO:0000313" key="1">
    <source>
        <dbReference type="EMBL" id="TDY50077.1"/>
    </source>
</evidence>
<gene>
    <name evidence="1" type="ORF">C7445_103122</name>
</gene>
<protein>
    <recommendedName>
        <fullName evidence="3">ComK protein</fullName>
    </recommendedName>
</protein>
<dbReference type="RefSeq" id="WP_243834938.1">
    <property type="nucleotide sequence ID" value="NZ_BSUS01000001.1"/>
</dbReference>
<dbReference type="EMBL" id="SORF01000003">
    <property type="protein sequence ID" value="TDY50077.1"/>
    <property type="molecule type" value="Genomic_DNA"/>
</dbReference>
<keyword evidence="2" id="KW-1185">Reference proteome</keyword>
<name>A0A4R8LTL7_9BACL</name>
<sequence length="183" mass="20385">MKKIIVDGTVHPVAGAEVYTRGDAPGIAQLAEDLLAFIPVYCNGNRTMVVTSRSLFYLPWRCQWVKTRVLQHFAISQRDLRRACEEDLNLSLFTPLAIASASVVYAPIKVREPISRNDGAHGYFRIDAIRSADAISAHTTRLTIDEIAAIDVLMPRTKVLARVREARSSLILHCARNVPYPSL</sequence>
<organism evidence="1 2">
    <name type="scientific">Alicyclobacillus sacchari</name>
    <dbReference type="NCBI Taxonomy" id="392010"/>
    <lineage>
        <taxon>Bacteria</taxon>
        <taxon>Bacillati</taxon>
        <taxon>Bacillota</taxon>
        <taxon>Bacilli</taxon>
        <taxon>Bacillales</taxon>
        <taxon>Alicyclobacillaceae</taxon>
        <taxon>Alicyclobacillus</taxon>
    </lineage>
</organism>
<evidence type="ECO:0000313" key="2">
    <source>
        <dbReference type="Proteomes" id="UP000294581"/>
    </source>
</evidence>
<accession>A0A4R8LTL7</accession>